<keyword evidence="1" id="KW-1133">Transmembrane helix</keyword>
<comment type="caution">
    <text evidence="2">The sequence shown here is derived from an EMBL/GenBank/DDBJ whole genome shotgun (WGS) entry which is preliminary data.</text>
</comment>
<dbReference type="AlphaFoldDB" id="A0A8H6U479"/>
<dbReference type="OrthoDB" id="3028291at2759"/>
<evidence type="ECO:0000256" key="1">
    <source>
        <dbReference type="SAM" id="Phobius"/>
    </source>
</evidence>
<evidence type="ECO:0000313" key="2">
    <source>
        <dbReference type="EMBL" id="KAF7328647.1"/>
    </source>
</evidence>
<reference evidence="2" key="1">
    <citation type="submission" date="2020-05" db="EMBL/GenBank/DDBJ databases">
        <title>Mycena genomes resolve the evolution of fungal bioluminescence.</title>
        <authorList>
            <person name="Tsai I.J."/>
        </authorList>
    </citation>
    <scope>NUCLEOTIDE SEQUENCE</scope>
    <source>
        <strain evidence="2">160909Yilan</strain>
    </source>
</reference>
<keyword evidence="3" id="KW-1185">Reference proteome</keyword>
<keyword evidence="1" id="KW-0812">Transmembrane</keyword>
<protein>
    <submittedName>
        <fullName evidence="2">Uncharacterized protein</fullName>
    </submittedName>
</protein>
<proteinExistence type="predicted"/>
<feature type="transmembrane region" description="Helical" evidence="1">
    <location>
        <begin position="73"/>
        <end position="92"/>
    </location>
</feature>
<dbReference type="EMBL" id="JACAZH010000072">
    <property type="protein sequence ID" value="KAF7328647.1"/>
    <property type="molecule type" value="Genomic_DNA"/>
</dbReference>
<evidence type="ECO:0000313" key="3">
    <source>
        <dbReference type="Proteomes" id="UP000623467"/>
    </source>
</evidence>
<gene>
    <name evidence="2" type="ORF">MSAN_02473300</name>
</gene>
<sequence length="226" mass="25024">MLMSGVTKQNLAPKLDLYNPPTASMSAQPFIGSRVLFTLHFQLHLHPNPHQMSTFPETSLSLLSQSNSPTTPWNVTGIFLVFALAGGAFYYASPAHLTRVLVSSLADVERAYLTGVENGNGMLRVSADIDVAERLAILQVKASTLREISLRNSLSPLSACYDMFNIRRSVRVLRCLAEVRRLKTIIDISHEAQLREIASESRCQCPVANRTTVSLRRRDAPTRICA</sequence>
<name>A0A8H6U479_9AGAR</name>
<dbReference type="Proteomes" id="UP000623467">
    <property type="component" value="Unassembled WGS sequence"/>
</dbReference>
<keyword evidence="1" id="KW-0472">Membrane</keyword>
<accession>A0A8H6U479</accession>
<organism evidence="2 3">
    <name type="scientific">Mycena sanguinolenta</name>
    <dbReference type="NCBI Taxonomy" id="230812"/>
    <lineage>
        <taxon>Eukaryota</taxon>
        <taxon>Fungi</taxon>
        <taxon>Dikarya</taxon>
        <taxon>Basidiomycota</taxon>
        <taxon>Agaricomycotina</taxon>
        <taxon>Agaricomycetes</taxon>
        <taxon>Agaricomycetidae</taxon>
        <taxon>Agaricales</taxon>
        <taxon>Marasmiineae</taxon>
        <taxon>Mycenaceae</taxon>
        <taxon>Mycena</taxon>
    </lineage>
</organism>